<keyword evidence="8" id="KW-0813">Transport</keyword>
<comment type="caution">
    <text evidence="8">Lacks conserved residue(s) required for the propagation of feature annotation.</text>
</comment>
<reference evidence="11" key="2">
    <citation type="submission" date="2021-09" db="EMBL/GenBank/DDBJ databases">
        <authorList>
            <person name="Jia N."/>
            <person name="Wang J."/>
            <person name="Shi W."/>
            <person name="Du L."/>
            <person name="Sun Y."/>
            <person name="Zhan W."/>
            <person name="Jiang J."/>
            <person name="Wang Q."/>
            <person name="Zhang B."/>
            <person name="Ji P."/>
            <person name="Sakyi L.B."/>
            <person name="Cui X."/>
            <person name="Yuan T."/>
            <person name="Jiang B."/>
            <person name="Yang W."/>
            <person name="Lam T.T.-Y."/>
            <person name="Chang Q."/>
            <person name="Ding S."/>
            <person name="Wang X."/>
            <person name="Zhu J."/>
            <person name="Ruan X."/>
            <person name="Zhao L."/>
            <person name="Wei J."/>
            <person name="Que T."/>
            <person name="Du C."/>
            <person name="Cheng J."/>
            <person name="Dai P."/>
            <person name="Han X."/>
            <person name="Huang E."/>
            <person name="Gao Y."/>
            <person name="Liu J."/>
            <person name="Shao H."/>
            <person name="Ye R."/>
            <person name="Li L."/>
            <person name="Wei W."/>
            <person name="Wang X."/>
            <person name="Wang C."/>
            <person name="Huo Q."/>
            <person name="Li W."/>
            <person name="Guo W."/>
            <person name="Chen H."/>
            <person name="Chen S."/>
            <person name="Zhou L."/>
            <person name="Zhou L."/>
            <person name="Ni X."/>
            <person name="Tian J."/>
            <person name="Zhou Y."/>
            <person name="Sheng Y."/>
            <person name="Liu T."/>
            <person name="Pan Y."/>
            <person name="Xia L."/>
            <person name="Li J."/>
            <person name="Zhao F."/>
            <person name="Cao W."/>
        </authorList>
    </citation>
    <scope>NUCLEOTIDE SEQUENCE</scope>
    <source>
        <strain evidence="11">Rsan-2018</strain>
        <tissue evidence="11">Larvae</tissue>
    </source>
</reference>
<keyword evidence="4 8" id="KW-0812">Transmembrane</keyword>
<evidence type="ECO:0000256" key="5">
    <source>
        <dbReference type="ARBA" id="ARBA00022989"/>
    </source>
</evidence>
<keyword evidence="3" id="KW-1003">Cell membrane</keyword>
<organism evidence="11 12">
    <name type="scientific">Rhipicephalus sanguineus</name>
    <name type="common">Brown dog tick</name>
    <name type="synonym">Ixodes sanguineus</name>
    <dbReference type="NCBI Taxonomy" id="34632"/>
    <lineage>
        <taxon>Eukaryota</taxon>
        <taxon>Metazoa</taxon>
        <taxon>Ecdysozoa</taxon>
        <taxon>Arthropoda</taxon>
        <taxon>Chelicerata</taxon>
        <taxon>Arachnida</taxon>
        <taxon>Acari</taxon>
        <taxon>Parasitiformes</taxon>
        <taxon>Ixodida</taxon>
        <taxon>Ixodoidea</taxon>
        <taxon>Ixodidae</taxon>
        <taxon>Rhipicephalinae</taxon>
        <taxon>Rhipicephalus</taxon>
        <taxon>Rhipicephalus</taxon>
    </lineage>
</organism>
<sequence length="863" mass="92136">MWSGENLTSDFSVSSFGLAVPQLVEGSHPQPQQQELEPPGSDHDVNCGMLGLYPSFLQSYRTHLCYLMCLCVLGMTQGFVVNGLVSVVTPTIEKRFQLLGIEMIQSMFNVASCIMTTPVSYHGGVGHKPVIMGIGALIVATGSMVFASPHFLAPPYISLDSGSTDVCPQRGLGKCAALARSGATSANSFKYFFMVGHALHGVGSSPFFTLGVAYLDQNTPSASASIYMGIFYATSVLGPAMGFILGGYFLSKYTDITADSSKLSMDPSSANWVGAWWLGFFCASIVTFLTAFPIASFPRALPTAAQRAKDLSKLQKKKAMKSLKQAPSEADVQAAPEVQAIPDAQATTQASKARLTARGTKTTVVTQASPGIQPTRTAQATRGNQVTLGIQATPGSQGAVGGQGAADHDAPQDMQIASETTVGKTHTRSLVNHIRRLTCNPTFVCLTFAACAETMIASGLTGFATKIFISMFGISSSQASTLLARQTARPLTRSALRMRTAGIVSVPSACGGTLLGGYAITKLNLKSSTIVRYCVVLSFVPWFTLFVFMHSCPSSHSALVNITSWSDDRTLTFRDLRHSCNAYCNCSGVGYDPVCGSDNFTYYSPCVAGCGHVRNFRKTKLYAQCTCVHGPNLFLDSEGEGNETGYYYMARRDPCAADCGLIVVYAAAIFIALFFTFLLIVPALTALLRALDEDIKSTGIGVNYVAIRILGTIPGPILFGHLIDRSCVLWEGTCSGGSGACAIYENSAMGMNLFRIMLSVKSASIVFFFCASISIKTQSLSSSVPTGRTPEAQEADDDGQCKKQGNGGTANVDNDVMDKGRVDVGDEVKWAEHDEPSGQASSEERLIPPREKEKKENRKKSAN</sequence>
<dbReference type="PANTHER" id="PTHR11388">
    <property type="entry name" value="ORGANIC ANION TRANSPORTER"/>
    <property type="match status" value="1"/>
</dbReference>
<feature type="domain" description="Kazal-like" evidence="10">
    <location>
        <begin position="574"/>
        <end position="629"/>
    </location>
</feature>
<protein>
    <recommendedName>
        <fullName evidence="8">Solute carrier organic anion transporter family member</fullName>
    </recommendedName>
</protein>
<evidence type="ECO:0000256" key="7">
    <source>
        <dbReference type="ARBA" id="ARBA00023157"/>
    </source>
</evidence>
<comment type="caution">
    <text evidence="11">The sequence shown here is derived from an EMBL/GenBank/DDBJ whole genome shotgun (WGS) entry which is preliminary data.</text>
</comment>
<feature type="transmembrane region" description="Helical" evidence="8">
    <location>
        <begin position="191"/>
        <end position="215"/>
    </location>
</feature>
<evidence type="ECO:0000259" key="10">
    <source>
        <dbReference type="PROSITE" id="PS51465"/>
    </source>
</evidence>
<comment type="similarity">
    <text evidence="2 8">Belongs to the organo anion transporter (TC 2.A.60) family.</text>
</comment>
<dbReference type="GO" id="GO:0016323">
    <property type="term" value="C:basolateral plasma membrane"/>
    <property type="evidence" value="ECO:0007669"/>
    <property type="project" value="TreeGrafter"/>
</dbReference>
<evidence type="ECO:0000256" key="4">
    <source>
        <dbReference type="ARBA" id="ARBA00022692"/>
    </source>
</evidence>
<reference evidence="11" key="1">
    <citation type="journal article" date="2020" name="Cell">
        <title>Large-Scale Comparative Analyses of Tick Genomes Elucidate Their Genetic Diversity and Vector Capacities.</title>
        <authorList>
            <consortium name="Tick Genome and Microbiome Consortium (TIGMIC)"/>
            <person name="Jia N."/>
            <person name="Wang J."/>
            <person name="Shi W."/>
            <person name="Du L."/>
            <person name="Sun Y."/>
            <person name="Zhan W."/>
            <person name="Jiang J.F."/>
            <person name="Wang Q."/>
            <person name="Zhang B."/>
            <person name="Ji P."/>
            <person name="Bell-Sakyi L."/>
            <person name="Cui X.M."/>
            <person name="Yuan T.T."/>
            <person name="Jiang B.G."/>
            <person name="Yang W.F."/>
            <person name="Lam T.T."/>
            <person name="Chang Q.C."/>
            <person name="Ding S.J."/>
            <person name="Wang X.J."/>
            <person name="Zhu J.G."/>
            <person name="Ruan X.D."/>
            <person name="Zhao L."/>
            <person name="Wei J.T."/>
            <person name="Ye R.Z."/>
            <person name="Que T.C."/>
            <person name="Du C.H."/>
            <person name="Zhou Y.H."/>
            <person name="Cheng J.X."/>
            <person name="Dai P.F."/>
            <person name="Guo W.B."/>
            <person name="Han X.H."/>
            <person name="Huang E.J."/>
            <person name="Li L.F."/>
            <person name="Wei W."/>
            <person name="Gao Y.C."/>
            <person name="Liu J.Z."/>
            <person name="Shao H.Z."/>
            <person name="Wang X."/>
            <person name="Wang C.C."/>
            <person name="Yang T.C."/>
            <person name="Huo Q.B."/>
            <person name="Li W."/>
            <person name="Chen H.Y."/>
            <person name="Chen S.E."/>
            <person name="Zhou L.G."/>
            <person name="Ni X.B."/>
            <person name="Tian J.H."/>
            <person name="Sheng Y."/>
            <person name="Liu T."/>
            <person name="Pan Y.S."/>
            <person name="Xia L.Y."/>
            <person name="Li J."/>
            <person name="Zhao F."/>
            <person name="Cao W.C."/>
        </authorList>
    </citation>
    <scope>NUCLEOTIDE SEQUENCE</scope>
    <source>
        <strain evidence="11">Rsan-2018</strain>
    </source>
</reference>
<dbReference type="AlphaFoldDB" id="A0A9D4SYJ1"/>
<feature type="transmembrane region" description="Helical" evidence="8">
    <location>
        <begin position="437"/>
        <end position="457"/>
    </location>
</feature>
<dbReference type="PANTHER" id="PTHR11388:SF100">
    <property type="entry name" value="SOLUTE CARRIER ORGANIC ANION TRANSPORTER FAMILY MEMBER 4A1"/>
    <property type="match status" value="1"/>
</dbReference>
<dbReference type="InterPro" id="IPR002350">
    <property type="entry name" value="Kazal_dom"/>
</dbReference>
<dbReference type="Proteomes" id="UP000821837">
    <property type="component" value="Unassembled WGS sequence"/>
</dbReference>
<feature type="transmembrane region" description="Helical" evidence="8">
    <location>
        <begin position="659"/>
        <end position="684"/>
    </location>
</feature>
<comment type="subcellular location">
    <subcellularLocation>
        <location evidence="1 8">Cell membrane</location>
        <topology evidence="1 8">Multi-pass membrane protein</topology>
    </subcellularLocation>
</comment>
<evidence type="ECO:0000256" key="9">
    <source>
        <dbReference type="SAM" id="MobiDB-lite"/>
    </source>
</evidence>
<evidence type="ECO:0000313" key="12">
    <source>
        <dbReference type="Proteomes" id="UP000821837"/>
    </source>
</evidence>
<keyword evidence="6 8" id="KW-0472">Membrane</keyword>
<dbReference type="VEuPathDB" id="VectorBase:RSAN_057424"/>
<feature type="transmembrane region" description="Helical" evidence="8">
    <location>
        <begin position="270"/>
        <end position="292"/>
    </location>
</feature>
<feature type="transmembrane region" description="Helical" evidence="8">
    <location>
        <begin position="227"/>
        <end position="250"/>
    </location>
</feature>
<feature type="compositionally biased region" description="Basic and acidic residues" evidence="9">
    <location>
        <begin position="816"/>
        <end position="856"/>
    </location>
</feature>
<dbReference type="GO" id="GO:0006811">
    <property type="term" value="P:monoatomic ion transport"/>
    <property type="evidence" value="ECO:0007669"/>
    <property type="project" value="UniProtKB-KW"/>
</dbReference>
<evidence type="ECO:0000256" key="6">
    <source>
        <dbReference type="ARBA" id="ARBA00023136"/>
    </source>
</evidence>
<feature type="transmembrane region" description="Helical" evidence="8">
    <location>
        <begin position="96"/>
        <end position="118"/>
    </location>
</feature>
<evidence type="ECO:0000313" key="11">
    <source>
        <dbReference type="EMBL" id="KAH7956479.1"/>
    </source>
</evidence>
<accession>A0A9D4SYJ1</accession>
<dbReference type="Pfam" id="PF03137">
    <property type="entry name" value="OATP"/>
    <property type="match status" value="2"/>
</dbReference>
<dbReference type="InterPro" id="IPR004156">
    <property type="entry name" value="OATP"/>
</dbReference>
<keyword evidence="8" id="KW-0406">Ion transport</keyword>
<feature type="transmembrane region" description="Helical" evidence="8">
    <location>
        <begin position="64"/>
        <end position="84"/>
    </location>
</feature>
<dbReference type="SUPFAM" id="SSF103473">
    <property type="entry name" value="MFS general substrate transporter"/>
    <property type="match status" value="1"/>
</dbReference>
<proteinExistence type="inferred from homology"/>
<evidence type="ECO:0000256" key="2">
    <source>
        <dbReference type="ARBA" id="ARBA00009657"/>
    </source>
</evidence>
<feature type="transmembrane region" description="Helical" evidence="8">
    <location>
        <begin position="753"/>
        <end position="775"/>
    </location>
</feature>
<dbReference type="VEuPathDB" id="VectorBase:RSAN_041533"/>
<dbReference type="Pfam" id="PF07648">
    <property type="entry name" value="Kazal_2"/>
    <property type="match status" value="1"/>
</dbReference>
<dbReference type="NCBIfam" id="TIGR00805">
    <property type="entry name" value="oat"/>
    <property type="match status" value="1"/>
</dbReference>
<dbReference type="GO" id="GO:0015347">
    <property type="term" value="F:sodium-independent organic anion transmembrane transporter activity"/>
    <property type="evidence" value="ECO:0007669"/>
    <property type="project" value="TreeGrafter"/>
</dbReference>
<keyword evidence="7" id="KW-1015">Disulfide bond</keyword>
<feature type="transmembrane region" description="Helical" evidence="8">
    <location>
        <begin position="530"/>
        <end position="549"/>
    </location>
</feature>
<name>A0A9D4SYJ1_RHISA</name>
<dbReference type="EMBL" id="JABSTV010001250">
    <property type="protein sequence ID" value="KAH7956479.1"/>
    <property type="molecule type" value="Genomic_DNA"/>
</dbReference>
<dbReference type="InterPro" id="IPR036259">
    <property type="entry name" value="MFS_trans_sf"/>
</dbReference>
<gene>
    <name evidence="11" type="ORF">HPB52_010069</name>
</gene>
<dbReference type="InterPro" id="IPR036058">
    <property type="entry name" value="Kazal_dom_sf"/>
</dbReference>
<feature type="region of interest" description="Disordered" evidence="9">
    <location>
        <begin position="781"/>
        <end position="863"/>
    </location>
</feature>
<keyword evidence="12" id="KW-1185">Reference proteome</keyword>
<dbReference type="SUPFAM" id="SSF100895">
    <property type="entry name" value="Kazal-type serine protease inhibitors"/>
    <property type="match status" value="1"/>
</dbReference>
<evidence type="ECO:0000256" key="1">
    <source>
        <dbReference type="ARBA" id="ARBA00004651"/>
    </source>
</evidence>
<dbReference type="GO" id="GO:0043252">
    <property type="term" value="P:sodium-independent organic anion transport"/>
    <property type="evidence" value="ECO:0007669"/>
    <property type="project" value="TreeGrafter"/>
</dbReference>
<dbReference type="Gene3D" id="1.20.1250.20">
    <property type="entry name" value="MFS general substrate transporter like domains"/>
    <property type="match status" value="1"/>
</dbReference>
<feature type="transmembrane region" description="Helical" evidence="8">
    <location>
        <begin position="130"/>
        <end position="152"/>
    </location>
</feature>
<keyword evidence="5 8" id="KW-1133">Transmembrane helix</keyword>
<feature type="transmembrane region" description="Helical" evidence="8">
    <location>
        <begin position="496"/>
        <end position="518"/>
    </location>
</feature>
<dbReference type="PROSITE" id="PS51465">
    <property type="entry name" value="KAZAL_2"/>
    <property type="match status" value="1"/>
</dbReference>
<evidence type="ECO:0000256" key="8">
    <source>
        <dbReference type="RuleBase" id="RU362056"/>
    </source>
</evidence>
<evidence type="ECO:0000256" key="3">
    <source>
        <dbReference type="ARBA" id="ARBA00022475"/>
    </source>
</evidence>